<dbReference type="CDD" id="cd00037">
    <property type="entry name" value="CLECT"/>
    <property type="match status" value="1"/>
</dbReference>
<feature type="chain" id="PRO_5038680250" description="C-type lectin domain-containing protein" evidence="1">
    <location>
        <begin position="27"/>
        <end position="213"/>
    </location>
</feature>
<keyword evidence="4" id="KW-1185">Reference proteome</keyword>
<feature type="domain" description="C-type lectin" evidence="2">
    <location>
        <begin position="111"/>
        <end position="210"/>
    </location>
</feature>
<name>A0A9D4F5S9_DREPO</name>
<proteinExistence type="predicted"/>
<gene>
    <name evidence="3" type="ORF">DPMN_146410</name>
</gene>
<organism evidence="3 4">
    <name type="scientific">Dreissena polymorpha</name>
    <name type="common">Zebra mussel</name>
    <name type="synonym">Mytilus polymorpha</name>
    <dbReference type="NCBI Taxonomy" id="45954"/>
    <lineage>
        <taxon>Eukaryota</taxon>
        <taxon>Metazoa</taxon>
        <taxon>Spiralia</taxon>
        <taxon>Lophotrochozoa</taxon>
        <taxon>Mollusca</taxon>
        <taxon>Bivalvia</taxon>
        <taxon>Autobranchia</taxon>
        <taxon>Heteroconchia</taxon>
        <taxon>Euheterodonta</taxon>
        <taxon>Imparidentia</taxon>
        <taxon>Neoheterodontei</taxon>
        <taxon>Myida</taxon>
        <taxon>Dreissenoidea</taxon>
        <taxon>Dreissenidae</taxon>
        <taxon>Dreissena</taxon>
    </lineage>
</organism>
<feature type="signal peptide" evidence="1">
    <location>
        <begin position="1"/>
        <end position="26"/>
    </location>
</feature>
<dbReference type="OrthoDB" id="6133475at2759"/>
<dbReference type="SUPFAM" id="SSF56436">
    <property type="entry name" value="C-type lectin-like"/>
    <property type="match status" value="1"/>
</dbReference>
<evidence type="ECO:0000259" key="2">
    <source>
        <dbReference type="PROSITE" id="PS50041"/>
    </source>
</evidence>
<protein>
    <recommendedName>
        <fullName evidence="2">C-type lectin domain-containing protein</fullName>
    </recommendedName>
</protein>
<dbReference type="PANTHER" id="PTHR45710:SF26">
    <property type="entry name" value="RH26557P"/>
    <property type="match status" value="1"/>
</dbReference>
<comment type="caution">
    <text evidence="3">The sequence shown here is derived from an EMBL/GenBank/DDBJ whole genome shotgun (WGS) entry which is preliminary data.</text>
</comment>
<dbReference type="PROSITE" id="PS50041">
    <property type="entry name" value="C_TYPE_LECTIN_2"/>
    <property type="match status" value="1"/>
</dbReference>
<reference evidence="3" key="1">
    <citation type="journal article" date="2019" name="bioRxiv">
        <title>The Genome of the Zebra Mussel, Dreissena polymorpha: A Resource for Invasive Species Research.</title>
        <authorList>
            <person name="McCartney M.A."/>
            <person name="Auch B."/>
            <person name="Kono T."/>
            <person name="Mallez S."/>
            <person name="Zhang Y."/>
            <person name="Obille A."/>
            <person name="Becker A."/>
            <person name="Abrahante J.E."/>
            <person name="Garbe J."/>
            <person name="Badalamenti J.P."/>
            <person name="Herman A."/>
            <person name="Mangelson H."/>
            <person name="Liachko I."/>
            <person name="Sullivan S."/>
            <person name="Sone E.D."/>
            <person name="Koren S."/>
            <person name="Silverstein K.A.T."/>
            <person name="Beckman K.B."/>
            <person name="Gohl D.M."/>
        </authorList>
    </citation>
    <scope>NUCLEOTIDE SEQUENCE</scope>
    <source>
        <strain evidence="3">Duluth1</strain>
        <tissue evidence="3">Whole animal</tissue>
    </source>
</reference>
<dbReference type="Pfam" id="PF00059">
    <property type="entry name" value="Lectin_C"/>
    <property type="match status" value="1"/>
</dbReference>
<accession>A0A9D4F5S9</accession>
<evidence type="ECO:0000313" key="3">
    <source>
        <dbReference type="EMBL" id="KAH3792909.1"/>
    </source>
</evidence>
<keyword evidence="1" id="KW-0732">Signal</keyword>
<dbReference type="InterPro" id="IPR050828">
    <property type="entry name" value="C-type_lectin/matrix_domain"/>
</dbReference>
<sequence length="213" mass="24129">MWSIKMFGKLLRAMLVVLAFARCGGAAKTYTFTRVHGAIKIPYVEMSSRSAKGVLECAALCSDACWYLKYEDNGSGSGTCDLYILRDRFYNNKLEFANISNLYKKVYPPAYIFELNRGPKTWTDARDFCQSRGGDLAIADTNDKMDRMRNLATYETFWVGCQKNGTTWKWLSGAVLTRAPVENNKGTCLQLYSKYFDDGGCSYMCGFVCEYQP</sequence>
<dbReference type="InterPro" id="IPR001304">
    <property type="entry name" value="C-type_lectin-like"/>
</dbReference>
<dbReference type="EMBL" id="JAIWYP010000007">
    <property type="protein sequence ID" value="KAH3792909.1"/>
    <property type="molecule type" value="Genomic_DNA"/>
</dbReference>
<evidence type="ECO:0000256" key="1">
    <source>
        <dbReference type="SAM" id="SignalP"/>
    </source>
</evidence>
<reference evidence="3" key="2">
    <citation type="submission" date="2020-11" db="EMBL/GenBank/DDBJ databases">
        <authorList>
            <person name="McCartney M.A."/>
            <person name="Auch B."/>
            <person name="Kono T."/>
            <person name="Mallez S."/>
            <person name="Becker A."/>
            <person name="Gohl D.M."/>
            <person name="Silverstein K.A.T."/>
            <person name="Koren S."/>
            <person name="Bechman K.B."/>
            <person name="Herman A."/>
            <person name="Abrahante J.E."/>
            <person name="Garbe J."/>
        </authorList>
    </citation>
    <scope>NUCLEOTIDE SEQUENCE</scope>
    <source>
        <strain evidence="3">Duluth1</strain>
        <tissue evidence="3">Whole animal</tissue>
    </source>
</reference>
<evidence type="ECO:0000313" key="4">
    <source>
        <dbReference type="Proteomes" id="UP000828390"/>
    </source>
</evidence>
<dbReference type="Gene3D" id="3.10.100.10">
    <property type="entry name" value="Mannose-Binding Protein A, subunit A"/>
    <property type="match status" value="1"/>
</dbReference>
<dbReference type="Proteomes" id="UP000828390">
    <property type="component" value="Unassembled WGS sequence"/>
</dbReference>
<dbReference type="InterPro" id="IPR016186">
    <property type="entry name" value="C-type_lectin-like/link_sf"/>
</dbReference>
<dbReference type="AlphaFoldDB" id="A0A9D4F5S9"/>
<dbReference type="PANTHER" id="PTHR45710">
    <property type="entry name" value="C-TYPE LECTIN DOMAIN-CONTAINING PROTEIN 180"/>
    <property type="match status" value="1"/>
</dbReference>
<dbReference type="InterPro" id="IPR016187">
    <property type="entry name" value="CTDL_fold"/>
</dbReference>
<dbReference type="SMART" id="SM00034">
    <property type="entry name" value="CLECT"/>
    <property type="match status" value="1"/>
</dbReference>